<reference evidence="1 2" key="1">
    <citation type="journal article" date="2015" name="Nature">
        <title>rRNA introns, odd ribosomes, and small enigmatic genomes across a large radiation of phyla.</title>
        <authorList>
            <person name="Brown C.T."/>
            <person name="Hug L.A."/>
            <person name="Thomas B.C."/>
            <person name="Sharon I."/>
            <person name="Castelle C.J."/>
            <person name="Singh A."/>
            <person name="Wilkins M.J."/>
            <person name="Williams K.H."/>
            <person name="Banfield J.F."/>
        </authorList>
    </citation>
    <scope>NUCLEOTIDE SEQUENCE [LARGE SCALE GENOMIC DNA]</scope>
</reference>
<evidence type="ECO:0000313" key="2">
    <source>
        <dbReference type="Proteomes" id="UP000034627"/>
    </source>
</evidence>
<dbReference type="EMBL" id="LBYR01000015">
    <property type="protein sequence ID" value="KKR55791.1"/>
    <property type="molecule type" value="Genomic_DNA"/>
</dbReference>
<dbReference type="PROSITE" id="PS51257">
    <property type="entry name" value="PROKAR_LIPOPROTEIN"/>
    <property type="match status" value="1"/>
</dbReference>
<evidence type="ECO:0008006" key="3">
    <source>
        <dbReference type="Google" id="ProtNLM"/>
    </source>
</evidence>
<comment type="caution">
    <text evidence="1">The sequence shown here is derived from an EMBL/GenBank/DDBJ whole genome shotgun (WGS) entry which is preliminary data.</text>
</comment>
<name>A0A0G0S0Q2_9BACT</name>
<sequence>MSQKGFLLLLIVLVMLTGCQPANRLEYTGTQIIKEGETYQADGPSDIEVYVRLKVADFLDGDLTVYLPPGAEDVDLVRLPKADWACKSYVEFREGENLHSWSLCVAVDGLAVAEVRDIFIKTR</sequence>
<dbReference type="Proteomes" id="UP000034627">
    <property type="component" value="Unassembled WGS sequence"/>
</dbReference>
<gene>
    <name evidence="1" type="ORF">UT93_C0015G0005</name>
</gene>
<protein>
    <recommendedName>
        <fullName evidence="3">Lipoprotein</fullName>
    </recommendedName>
</protein>
<dbReference type="AlphaFoldDB" id="A0A0G0S0Q2"/>
<evidence type="ECO:0000313" key="1">
    <source>
        <dbReference type="EMBL" id="KKR55791.1"/>
    </source>
</evidence>
<accession>A0A0G0S0Q2</accession>
<proteinExistence type="predicted"/>
<organism evidence="1 2">
    <name type="scientific">Candidatus Woesebacteria bacterium GW2011_GWF1_40_24</name>
    <dbReference type="NCBI Taxonomy" id="1618601"/>
    <lineage>
        <taxon>Bacteria</taxon>
        <taxon>Candidatus Woeseibacteriota</taxon>
    </lineage>
</organism>